<accession>A0A6C0ED88</accession>
<name>A0A6C0ED88_9ZZZZ</name>
<evidence type="ECO:0000313" key="1">
    <source>
        <dbReference type="EMBL" id="QHT27146.1"/>
    </source>
</evidence>
<reference evidence="1" key="1">
    <citation type="journal article" date="2020" name="Nature">
        <title>Giant virus diversity and host interactions through global metagenomics.</title>
        <authorList>
            <person name="Schulz F."/>
            <person name="Roux S."/>
            <person name="Paez-Espino D."/>
            <person name="Jungbluth S."/>
            <person name="Walsh D.A."/>
            <person name="Denef V.J."/>
            <person name="McMahon K.D."/>
            <person name="Konstantinidis K.T."/>
            <person name="Eloe-Fadrosh E.A."/>
            <person name="Kyrpides N.C."/>
            <person name="Woyke T."/>
        </authorList>
    </citation>
    <scope>NUCLEOTIDE SEQUENCE</scope>
    <source>
        <strain evidence="1">GVMAG-M-3300023179-2</strain>
    </source>
</reference>
<organism evidence="1">
    <name type="scientific">viral metagenome</name>
    <dbReference type="NCBI Taxonomy" id="1070528"/>
    <lineage>
        <taxon>unclassified sequences</taxon>
        <taxon>metagenomes</taxon>
        <taxon>organismal metagenomes</taxon>
    </lineage>
</organism>
<protein>
    <submittedName>
        <fullName evidence="1">Uncharacterized protein</fullName>
    </submittedName>
</protein>
<proteinExistence type="predicted"/>
<sequence>MTNIIPKNISIITSNDEIKNNNEPEIRSIFDINLIKSTVNDIKATLDKLKDEGSTDNFDNEIKILELYPEFYDSYPFLVKKLCKNSDMDILYKMLEQLEQVENGNKTLNNVELSLGKELADQYLYPNINN</sequence>
<dbReference type="EMBL" id="MN739812">
    <property type="protein sequence ID" value="QHT27146.1"/>
    <property type="molecule type" value="Genomic_DNA"/>
</dbReference>
<dbReference type="AlphaFoldDB" id="A0A6C0ED88"/>